<reference evidence="1" key="1">
    <citation type="submission" date="2021-03" db="EMBL/GenBank/DDBJ databases">
        <authorList>
            <person name="Sun Q."/>
        </authorList>
    </citation>
    <scope>NUCLEOTIDE SEQUENCE</scope>
    <source>
        <strain evidence="1">CCM 8862</strain>
    </source>
</reference>
<comment type="caution">
    <text evidence="1">The sequence shown here is derived from an EMBL/GenBank/DDBJ whole genome shotgun (WGS) entry which is preliminary data.</text>
</comment>
<keyword evidence="2" id="KW-1185">Reference proteome</keyword>
<evidence type="ECO:0000313" key="1">
    <source>
        <dbReference type="EMBL" id="MBN9643782.1"/>
    </source>
</evidence>
<sequence>MPQPAPDPLAHLLGDSTLADAVGRARRAAWSVHRLPVNLRKGDITSAEALLRGARAAAVITLRGTLPAAGTDSGGAPAPAAGGAGDALQRAAVDVYSLLAEGVREKTVATFRRAPGQLLAQLAVRAGAAPVPDCDPQRLAVLLRLCTNPHAHDVLLPVIVGGELACLAPFGPATTLVALAATRVAACATGFDPQSLLVSENQLLRQHDRYRQLAENFASGTAQTTAYLCFHLNAYTASADEAAGIARSAGSK</sequence>
<proteinExistence type="predicted"/>
<organism evidence="1 2">
    <name type="scientific">Corynebacterium mendelii</name>
    <dbReference type="NCBI Taxonomy" id="2765362"/>
    <lineage>
        <taxon>Bacteria</taxon>
        <taxon>Bacillati</taxon>
        <taxon>Actinomycetota</taxon>
        <taxon>Actinomycetes</taxon>
        <taxon>Mycobacteriales</taxon>
        <taxon>Corynebacteriaceae</taxon>
        <taxon>Corynebacterium</taxon>
    </lineage>
</organism>
<dbReference type="AlphaFoldDB" id="A0A939E1F9"/>
<protein>
    <submittedName>
        <fullName evidence="1">Oxidoreductase</fullName>
    </submittedName>
</protein>
<name>A0A939E1F9_9CORY</name>
<dbReference type="RefSeq" id="WP_207118513.1">
    <property type="nucleotide sequence ID" value="NZ_JAFLEQ010000008.1"/>
</dbReference>
<dbReference type="Proteomes" id="UP000664332">
    <property type="component" value="Unassembled WGS sequence"/>
</dbReference>
<accession>A0A939E1F9</accession>
<dbReference type="EMBL" id="JAFLEQ010000008">
    <property type="protein sequence ID" value="MBN9643782.1"/>
    <property type="molecule type" value="Genomic_DNA"/>
</dbReference>
<gene>
    <name evidence="1" type="ORF">JZY06_03970</name>
</gene>
<evidence type="ECO:0000313" key="2">
    <source>
        <dbReference type="Proteomes" id="UP000664332"/>
    </source>
</evidence>